<accession>A0ABD5KTV4</accession>
<keyword evidence="1" id="KW-0812">Transmembrane</keyword>
<dbReference type="Proteomes" id="UP001418804">
    <property type="component" value="Unassembled WGS sequence"/>
</dbReference>
<dbReference type="InterPro" id="IPR006976">
    <property type="entry name" value="VanZ-like"/>
</dbReference>
<dbReference type="EMBL" id="JBDIVD010000001">
    <property type="protein sequence ID" value="MEN3152962.1"/>
    <property type="molecule type" value="Genomic_DNA"/>
</dbReference>
<protein>
    <submittedName>
        <fullName evidence="3">VanZ family protein</fullName>
    </submittedName>
</protein>
<dbReference type="NCBIfam" id="NF037970">
    <property type="entry name" value="vanZ_1"/>
    <property type="match status" value="1"/>
</dbReference>
<evidence type="ECO:0000313" key="3">
    <source>
        <dbReference type="EMBL" id="MEN3152962.1"/>
    </source>
</evidence>
<feature type="transmembrane region" description="Helical" evidence="1">
    <location>
        <begin position="145"/>
        <end position="163"/>
    </location>
</feature>
<name>A0ABD5KTV4_PRIAR</name>
<reference evidence="3 4" key="2">
    <citation type="submission" date="2024-05" db="EMBL/GenBank/DDBJ databases">
        <authorList>
            <person name="Zheng X."/>
        </authorList>
    </citation>
    <scope>NUCLEOTIDE SEQUENCE [LARGE SCALE GENOMIC DNA]</scope>
    <source>
        <strain evidence="3 4">C4-10</strain>
    </source>
</reference>
<feature type="transmembrane region" description="Helical" evidence="1">
    <location>
        <begin position="175"/>
        <end position="193"/>
    </location>
</feature>
<dbReference type="PANTHER" id="PTHR36834:SF1">
    <property type="entry name" value="INTEGRAL MEMBRANE PROTEIN"/>
    <property type="match status" value="1"/>
</dbReference>
<organism evidence="3 4">
    <name type="scientific">Priestia aryabhattai</name>
    <name type="common">Bacillus aryabhattai</name>
    <dbReference type="NCBI Taxonomy" id="412384"/>
    <lineage>
        <taxon>Bacteria</taxon>
        <taxon>Bacillati</taxon>
        <taxon>Bacillota</taxon>
        <taxon>Bacilli</taxon>
        <taxon>Bacillales</taxon>
        <taxon>Bacillaceae</taxon>
        <taxon>Priestia</taxon>
    </lineage>
</organism>
<feature type="transmembrane region" description="Helical" evidence="1">
    <location>
        <begin position="115"/>
        <end position="136"/>
    </location>
</feature>
<comment type="caution">
    <text evidence="3">The sequence shown here is derived from an EMBL/GenBank/DDBJ whole genome shotgun (WGS) entry which is preliminary data.</text>
</comment>
<dbReference type="AlphaFoldDB" id="A0ABD5KTV4"/>
<dbReference type="Pfam" id="PF04892">
    <property type="entry name" value="VanZ"/>
    <property type="match status" value="1"/>
</dbReference>
<feature type="domain" description="VanZ-like" evidence="2">
    <location>
        <begin position="48"/>
        <end position="188"/>
    </location>
</feature>
<reference evidence="3 4" key="1">
    <citation type="submission" date="2024-05" db="EMBL/GenBank/DDBJ databases">
        <title>The mechanism of isolation and screening of efficient mineral weathering bacteria priestia aryabhattai c4-10 with weathered biotite.</title>
        <authorList>
            <person name="Yang S."/>
        </authorList>
    </citation>
    <scope>NUCLEOTIDE SEQUENCE [LARGE SCALE GENOMIC DNA]</scope>
    <source>
        <strain evidence="3 4">C4-10</strain>
    </source>
</reference>
<dbReference type="PANTHER" id="PTHR36834">
    <property type="entry name" value="MEMBRANE PROTEIN-RELATED"/>
    <property type="match status" value="1"/>
</dbReference>
<dbReference type="RefSeq" id="WP_098999907.1">
    <property type="nucleotide sequence ID" value="NZ_CP025621.1"/>
</dbReference>
<keyword evidence="1" id="KW-0472">Membrane</keyword>
<dbReference type="InterPro" id="IPR053150">
    <property type="entry name" value="Teicoplanin_resist-assoc"/>
</dbReference>
<gene>
    <name evidence="3" type="ORF">ABDD91_08965</name>
</gene>
<feature type="transmembrane region" description="Helical" evidence="1">
    <location>
        <begin position="42"/>
        <end position="61"/>
    </location>
</feature>
<keyword evidence="1" id="KW-1133">Transmembrane helix</keyword>
<evidence type="ECO:0000259" key="2">
    <source>
        <dbReference type="Pfam" id="PF04892"/>
    </source>
</evidence>
<proteinExistence type="predicted"/>
<feature type="transmembrane region" description="Helical" evidence="1">
    <location>
        <begin position="12"/>
        <end position="30"/>
    </location>
</feature>
<evidence type="ECO:0000313" key="4">
    <source>
        <dbReference type="Proteomes" id="UP001418804"/>
    </source>
</evidence>
<sequence length="204" mass="23729">MGLITLYVEDMLRYILAALPFYVGFRFIFLKKKRKITSFKKELILGLFALYLVGLASQTIVPNWNAGIVTDTGEPFFDIYFTNELSHVNIIPFHTLYEYFFQTNTNVDEWNSVSLLNLTANVMLFLPLGFFVSLIWRKYHSFRRVMILGLFVTCLIEFIQYFIGRSSDIDDVLLNTFGTVIGYVVLLISQYLIRKPVKQKKATI</sequence>
<evidence type="ECO:0000256" key="1">
    <source>
        <dbReference type="SAM" id="Phobius"/>
    </source>
</evidence>